<comment type="caution">
    <text evidence="5">The sequence shown here is derived from an EMBL/GenBank/DDBJ whole genome shotgun (WGS) entry which is preliminary data.</text>
</comment>
<reference evidence="5" key="1">
    <citation type="journal article" date="2014" name="Int. J. Syst. Evol. Microbiol.">
        <title>Complete genome sequence of Corynebacterium casei LMG S-19264T (=DSM 44701T), isolated from a smear-ripened cheese.</title>
        <authorList>
            <consortium name="US DOE Joint Genome Institute (JGI-PGF)"/>
            <person name="Walter F."/>
            <person name="Albersmeier A."/>
            <person name="Kalinowski J."/>
            <person name="Ruckert C."/>
        </authorList>
    </citation>
    <scope>NUCLEOTIDE SEQUENCE</scope>
    <source>
        <strain evidence="5">KCTC 12368</strain>
    </source>
</reference>
<evidence type="ECO:0000313" key="5">
    <source>
        <dbReference type="EMBL" id="GGZ33253.1"/>
    </source>
</evidence>
<evidence type="ECO:0000256" key="1">
    <source>
        <dbReference type="ARBA" id="ARBA00023015"/>
    </source>
</evidence>
<dbReference type="SUPFAM" id="SSF51215">
    <property type="entry name" value="Regulatory protein AraC"/>
    <property type="match status" value="1"/>
</dbReference>
<dbReference type="InterPro" id="IPR037923">
    <property type="entry name" value="HTH-like"/>
</dbReference>
<dbReference type="Gene3D" id="1.10.10.60">
    <property type="entry name" value="Homeodomain-like"/>
    <property type="match status" value="2"/>
</dbReference>
<proteinExistence type="predicted"/>
<dbReference type="GO" id="GO:0003700">
    <property type="term" value="F:DNA-binding transcription factor activity"/>
    <property type="evidence" value="ECO:0007669"/>
    <property type="project" value="InterPro"/>
</dbReference>
<dbReference type="SMART" id="SM00342">
    <property type="entry name" value="HTH_ARAC"/>
    <property type="match status" value="1"/>
</dbReference>
<keyword evidence="1" id="KW-0805">Transcription regulation</keyword>
<dbReference type="PANTHER" id="PTHR43280:SF2">
    <property type="entry name" value="HTH-TYPE TRANSCRIPTIONAL REGULATOR EXSA"/>
    <property type="match status" value="1"/>
</dbReference>
<dbReference type="RefSeq" id="WP_018475845.1">
    <property type="nucleotide sequence ID" value="NZ_BMWX01000004.1"/>
</dbReference>
<organism evidence="5 6">
    <name type="scientific">Echinicola pacifica</name>
    <dbReference type="NCBI Taxonomy" id="346377"/>
    <lineage>
        <taxon>Bacteria</taxon>
        <taxon>Pseudomonadati</taxon>
        <taxon>Bacteroidota</taxon>
        <taxon>Cytophagia</taxon>
        <taxon>Cytophagales</taxon>
        <taxon>Cyclobacteriaceae</taxon>
        <taxon>Echinicola</taxon>
    </lineage>
</organism>
<keyword evidence="3" id="KW-0804">Transcription</keyword>
<feature type="domain" description="HTH araC/xylS-type" evidence="4">
    <location>
        <begin position="178"/>
        <end position="278"/>
    </location>
</feature>
<reference evidence="5" key="2">
    <citation type="submission" date="2020-09" db="EMBL/GenBank/DDBJ databases">
        <authorList>
            <person name="Sun Q."/>
            <person name="Kim S."/>
        </authorList>
    </citation>
    <scope>NUCLEOTIDE SEQUENCE</scope>
    <source>
        <strain evidence="5">KCTC 12368</strain>
    </source>
</reference>
<evidence type="ECO:0000256" key="3">
    <source>
        <dbReference type="ARBA" id="ARBA00023163"/>
    </source>
</evidence>
<dbReference type="EMBL" id="BMWX01000004">
    <property type="protein sequence ID" value="GGZ33253.1"/>
    <property type="molecule type" value="Genomic_DNA"/>
</dbReference>
<evidence type="ECO:0000256" key="2">
    <source>
        <dbReference type="ARBA" id="ARBA00023125"/>
    </source>
</evidence>
<dbReference type="AlphaFoldDB" id="A0A918UU75"/>
<evidence type="ECO:0000259" key="4">
    <source>
        <dbReference type="PROSITE" id="PS01124"/>
    </source>
</evidence>
<protein>
    <submittedName>
        <fullName evidence="5">Transcription regulator</fullName>
    </submittedName>
</protein>
<dbReference type="Proteomes" id="UP000619457">
    <property type="component" value="Unassembled WGS sequence"/>
</dbReference>
<dbReference type="Pfam" id="PF12833">
    <property type="entry name" value="HTH_18"/>
    <property type="match status" value="1"/>
</dbReference>
<accession>A0A918UU75</accession>
<evidence type="ECO:0000313" key="6">
    <source>
        <dbReference type="Proteomes" id="UP000619457"/>
    </source>
</evidence>
<keyword evidence="6" id="KW-1185">Reference proteome</keyword>
<sequence length="285" mass="33562">MIIEDSSTLFEIEVEVFKEWHKRPHKHNFFELVFIERGSGTQCINYEEFPYQAGNLFLLPPLDCHSFKIVEETTFYFIRFTDQYFLNDNGFGNYQGWFDKMAYILANYNKRPGDILNSDRERHYIKESIYFIHKEYLSKEQFSNSVVAGIMTAIINILARSVERFYVDLGNERHQRFGEILRYIHYHLMDTEKLKIPVISSEFNVSPSYFSEYFKKQSGKSLADYIIRAKLKLVETKVVHTDLTLKEIAHQLNFTDSSHLARTFKSVYGMTVKEYKKSGIGCCAS</sequence>
<dbReference type="SUPFAM" id="SSF46689">
    <property type="entry name" value="Homeodomain-like"/>
    <property type="match status" value="1"/>
</dbReference>
<keyword evidence="2" id="KW-0238">DNA-binding</keyword>
<dbReference type="PROSITE" id="PS01124">
    <property type="entry name" value="HTH_ARAC_FAMILY_2"/>
    <property type="match status" value="1"/>
</dbReference>
<dbReference type="InterPro" id="IPR018060">
    <property type="entry name" value="HTH_AraC"/>
</dbReference>
<dbReference type="PANTHER" id="PTHR43280">
    <property type="entry name" value="ARAC-FAMILY TRANSCRIPTIONAL REGULATOR"/>
    <property type="match status" value="1"/>
</dbReference>
<gene>
    <name evidence="5" type="ORF">GCM10007049_28630</name>
</gene>
<dbReference type="Gene3D" id="2.60.120.10">
    <property type="entry name" value="Jelly Rolls"/>
    <property type="match status" value="1"/>
</dbReference>
<dbReference type="InterPro" id="IPR003313">
    <property type="entry name" value="AraC-bd"/>
</dbReference>
<name>A0A918UU75_9BACT</name>
<dbReference type="Pfam" id="PF02311">
    <property type="entry name" value="AraC_binding"/>
    <property type="match status" value="1"/>
</dbReference>
<dbReference type="GO" id="GO:0043565">
    <property type="term" value="F:sequence-specific DNA binding"/>
    <property type="evidence" value="ECO:0007669"/>
    <property type="project" value="InterPro"/>
</dbReference>
<dbReference type="InterPro" id="IPR014710">
    <property type="entry name" value="RmlC-like_jellyroll"/>
</dbReference>
<dbReference type="InterPro" id="IPR009057">
    <property type="entry name" value="Homeodomain-like_sf"/>
</dbReference>